<accession>A0A6J6Q7W4</accession>
<gene>
    <name evidence="1" type="ORF">UFOPK2423_01412</name>
</gene>
<reference evidence="1" key="1">
    <citation type="submission" date="2020-05" db="EMBL/GenBank/DDBJ databases">
        <authorList>
            <person name="Chiriac C."/>
            <person name="Salcher M."/>
            <person name="Ghai R."/>
            <person name="Kavagutti S V."/>
        </authorList>
    </citation>
    <scope>NUCLEOTIDE SEQUENCE</scope>
</reference>
<proteinExistence type="predicted"/>
<name>A0A6J6Q7W4_9ZZZZ</name>
<dbReference type="AlphaFoldDB" id="A0A6J6Q7W4"/>
<organism evidence="1">
    <name type="scientific">freshwater metagenome</name>
    <dbReference type="NCBI Taxonomy" id="449393"/>
    <lineage>
        <taxon>unclassified sequences</taxon>
        <taxon>metagenomes</taxon>
        <taxon>ecological metagenomes</taxon>
    </lineage>
</organism>
<dbReference type="EMBL" id="CAEZXN010000042">
    <property type="protein sequence ID" value="CAB4705483.1"/>
    <property type="molecule type" value="Genomic_DNA"/>
</dbReference>
<evidence type="ECO:0000313" key="1">
    <source>
        <dbReference type="EMBL" id="CAB4705483.1"/>
    </source>
</evidence>
<sequence length="49" mass="5258">MGACAGGTGTFVTVVFEEINLYPVGHFEAVTVLIVLPLLHFTCVTETFL</sequence>
<protein>
    <submittedName>
        <fullName evidence="1">Unannotated protein</fullName>
    </submittedName>
</protein>